<dbReference type="Proteomes" id="UP000292052">
    <property type="component" value="Unassembled WGS sequence"/>
</dbReference>
<evidence type="ECO:0000259" key="6">
    <source>
        <dbReference type="Pfam" id="PF07731"/>
    </source>
</evidence>
<dbReference type="EMBL" id="QDEB01006665">
    <property type="protein sequence ID" value="RZC42614.1"/>
    <property type="molecule type" value="Genomic_DNA"/>
</dbReference>
<feature type="domain" description="Plastocyanin-like" evidence="7">
    <location>
        <begin position="8"/>
        <end position="115"/>
    </location>
</feature>
<keyword evidence="4" id="KW-0186">Copper</keyword>
<dbReference type="AlphaFoldDB" id="A0A482WC24"/>
<evidence type="ECO:0000256" key="3">
    <source>
        <dbReference type="ARBA" id="ARBA00023002"/>
    </source>
</evidence>
<dbReference type="InterPro" id="IPR011706">
    <property type="entry name" value="Cu-oxidase_C"/>
</dbReference>
<proteinExistence type="inferred from homology"/>
<dbReference type="Pfam" id="PF07731">
    <property type="entry name" value="Cu-oxidase_2"/>
    <property type="match status" value="1"/>
</dbReference>
<evidence type="ECO:0000313" key="9">
    <source>
        <dbReference type="Proteomes" id="UP000292052"/>
    </source>
</evidence>
<dbReference type="CDD" id="cd13884">
    <property type="entry name" value="CuRO_2_tcLCC_insect_like"/>
    <property type="match status" value="1"/>
</dbReference>
<dbReference type="PANTHER" id="PTHR11709:SF394">
    <property type="entry name" value="FI03373P-RELATED"/>
    <property type="match status" value="1"/>
</dbReference>
<dbReference type="GO" id="GO:0016491">
    <property type="term" value="F:oxidoreductase activity"/>
    <property type="evidence" value="ECO:0007669"/>
    <property type="project" value="UniProtKB-KW"/>
</dbReference>
<dbReference type="GO" id="GO:0005886">
    <property type="term" value="C:plasma membrane"/>
    <property type="evidence" value="ECO:0007669"/>
    <property type="project" value="TreeGrafter"/>
</dbReference>
<dbReference type="FunFam" id="2.60.40.420:FF:000045">
    <property type="entry name" value="Laccase 2"/>
    <property type="match status" value="1"/>
</dbReference>
<feature type="non-terminal residue" evidence="8">
    <location>
        <position position="1"/>
    </location>
</feature>
<gene>
    <name evidence="8" type="ORF">BDFB_002591</name>
</gene>
<evidence type="ECO:0000256" key="2">
    <source>
        <dbReference type="ARBA" id="ARBA00022723"/>
    </source>
</evidence>
<reference evidence="8 9" key="1">
    <citation type="submission" date="2017-03" db="EMBL/GenBank/DDBJ databases">
        <title>Genome of the blue death feigning beetle - Asbolus verrucosus.</title>
        <authorList>
            <person name="Rider S.D."/>
        </authorList>
    </citation>
    <scope>NUCLEOTIDE SEQUENCE [LARGE SCALE GENOMIC DNA]</scope>
    <source>
        <strain evidence="8">Butters</strain>
        <tissue evidence="8">Head and leg muscle</tissue>
    </source>
</reference>
<evidence type="ECO:0000259" key="5">
    <source>
        <dbReference type="Pfam" id="PF00394"/>
    </source>
</evidence>
<dbReference type="InterPro" id="IPR011707">
    <property type="entry name" value="Cu-oxidase-like_N"/>
</dbReference>
<dbReference type="SUPFAM" id="SSF49503">
    <property type="entry name" value="Cupredoxins"/>
    <property type="match status" value="3"/>
</dbReference>
<dbReference type="PANTHER" id="PTHR11709">
    <property type="entry name" value="MULTI-COPPER OXIDASE"/>
    <property type="match status" value="1"/>
</dbReference>
<evidence type="ECO:0000259" key="7">
    <source>
        <dbReference type="Pfam" id="PF07732"/>
    </source>
</evidence>
<dbReference type="InterPro" id="IPR045087">
    <property type="entry name" value="Cu-oxidase_fam"/>
</dbReference>
<dbReference type="Gene3D" id="2.60.40.420">
    <property type="entry name" value="Cupredoxins - blue copper proteins"/>
    <property type="match status" value="3"/>
</dbReference>
<dbReference type="CDD" id="cd13905">
    <property type="entry name" value="CuRO_3_tcLLC2_insect_like"/>
    <property type="match status" value="1"/>
</dbReference>
<name>A0A482WC24_ASBVE</name>
<organism evidence="8 9">
    <name type="scientific">Asbolus verrucosus</name>
    <name type="common">Desert ironclad beetle</name>
    <dbReference type="NCBI Taxonomy" id="1661398"/>
    <lineage>
        <taxon>Eukaryota</taxon>
        <taxon>Metazoa</taxon>
        <taxon>Ecdysozoa</taxon>
        <taxon>Arthropoda</taxon>
        <taxon>Hexapoda</taxon>
        <taxon>Insecta</taxon>
        <taxon>Pterygota</taxon>
        <taxon>Neoptera</taxon>
        <taxon>Endopterygota</taxon>
        <taxon>Coleoptera</taxon>
        <taxon>Polyphaga</taxon>
        <taxon>Cucujiformia</taxon>
        <taxon>Tenebrionidae</taxon>
        <taxon>Pimeliinae</taxon>
        <taxon>Asbolus</taxon>
    </lineage>
</organism>
<dbReference type="GO" id="GO:0006826">
    <property type="term" value="P:iron ion transport"/>
    <property type="evidence" value="ECO:0007669"/>
    <property type="project" value="TreeGrafter"/>
</dbReference>
<dbReference type="OrthoDB" id="2121828at2759"/>
<dbReference type="InterPro" id="IPR008972">
    <property type="entry name" value="Cupredoxin"/>
</dbReference>
<feature type="domain" description="Plastocyanin-like" evidence="6">
    <location>
        <begin position="362"/>
        <end position="465"/>
    </location>
</feature>
<dbReference type="Pfam" id="PF07732">
    <property type="entry name" value="Cu-oxidase_3"/>
    <property type="match status" value="1"/>
</dbReference>
<dbReference type="CDD" id="cd13858">
    <property type="entry name" value="CuRO_1_tcLCC2_insect_like"/>
    <property type="match status" value="1"/>
</dbReference>
<accession>A0A482WC24</accession>
<feature type="non-terminal residue" evidence="8">
    <location>
        <position position="484"/>
    </location>
</feature>
<protein>
    <submittedName>
        <fullName evidence="8">Laccase-like</fullName>
    </submittedName>
</protein>
<feature type="domain" description="Plastocyanin-like" evidence="5">
    <location>
        <begin position="140"/>
        <end position="251"/>
    </location>
</feature>
<keyword evidence="9" id="KW-1185">Reference proteome</keyword>
<evidence type="ECO:0000313" key="8">
    <source>
        <dbReference type="EMBL" id="RZC42614.1"/>
    </source>
</evidence>
<keyword evidence="3" id="KW-0560">Oxidoreductase</keyword>
<evidence type="ECO:0000256" key="1">
    <source>
        <dbReference type="ARBA" id="ARBA00010609"/>
    </source>
</evidence>
<dbReference type="GO" id="GO:0005507">
    <property type="term" value="F:copper ion binding"/>
    <property type="evidence" value="ECO:0007669"/>
    <property type="project" value="InterPro"/>
</dbReference>
<evidence type="ECO:0000256" key="4">
    <source>
        <dbReference type="ARBA" id="ARBA00023008"/>
    </source>
</evidence>
<comment type="caution">
    <text evidence="8">The sequence shown here is derived from an EMBL/GenBank/DDBJ whole genome shotgun (WGS) entry which is preliminary data.</text>
</comment>
<dbReference type="Pfam" id="PF00394">
    <property type="entry name" value="Cu-oxidase"/>
    <property type="match status" value="1"/>
</dbReference>
<sequence length="484" mass="54962">NCEECTFNFTNWKEIIAVNRQIPGPSIQICQNDVLVVDVTNKIPEHSLTVHWRGQPNNEAPYMDGVPLITQCPIPSYTTFQYKFRVSSPGTHLYHAFSDQDRSRGLLGALIVRQPDRIDPLRKYYDIDSKHHIILISETSDKTLLINGRDPFPTGAALSIFNVKRNKRYRFRVAYTGGKLGCPVTLSIDNHLIKIIALDGNPISPSVADSIILSKGERVDFVLKTNQDTNDYFLRVKSCDGNGLALINYEGSRKGRDDRDKELKNDERSFDTALCESKIGRVCLGGVKSLQKIPEQLKKQPEKVMYLSFGSRIVNVNGEFSSRVYGINNLTFSYPSSPLLTQLSQISLSSVCDEVNVPEKCLGKDVCECVHVEYVRLGSSTEIILINQDISDEEHVFHLHGYRFYVVGFRQFDDAPVAEEIKLLDQQNVLFKRNFNNPILKDTIRVSKNSVVGLRFLADNPGRFVCFFVERQWVIIEIFRVLDT</sequence>
<keyword evidence="2" id="KW-0479">Metal-binding</keyword>
<comment type="similarity">
    <text evidence="1">Belongs to the multicopper oxidase family.</text>
</comment>
<dbReference type="STRING" id="1661398.A0A482WC24"/>
<dbReference type="InterPro" id="IPR001117">
    <property type="entry name" value="Cu-oxidase_2nd"/>
</dbReference>